<evidence type="ECO:0000256" key="1">
    <source>
        <dbReference type="ARBA" id="ARBA00010996"/>
    </source>
</evidence>
<feature type="domain" description="Thioredoxin" evidence="4">
    <location>
        <begin position="54"/>
        <end position="221"/>
    </location>
</feature>
<dbReference type="InterPro" id="IPR013766">
    <property type="entry name" value="Thioredoxin_domain"/>
</dbReference>
<reference evidence="5 6" key="1">
    <citation type="submission" date="2023-09" db="EMBL/GenBank/DDBJ databases">
        <authorList>
            <person name="Rey-Velasco X."/>
        </authorList>
    </citation>
    <scope>NUCLEOTIDE SEQUENCE [LARGE SCALE GENOMIC DNA]</scope>
    <source>
        <strain evidence="5 6">W242</strain>
    </source>
</reference>
<dbReference type="PANTHER" id="PTHR12151:SF25">
    <property type="entry name" value="LINALOOL DEHYDRATASE_ISOMERASE DOMAIN-CONTAINING PROTEIN"/>
    <property type="match status" value="1"/>
</dbReference>
<evidence type="ECO:0000313" key="6">
    <source>
        <dbReference type="Proteomes" id="UP001254488"/>
    </source>
</evidence>
<keyword evidence="2" id="KW-0186">Copper</keyword>
<dbReference type="SUPFAM" id="SSF52833">
    <property type="entry name" value="Thioredoxin-like"/>
    <property type="match status" value="1"/>
</dbReference>
<gene>
    <name evidence="5" type="ORF">RM538_04325</name>
</gene>
<proteinExistence type="inferred from homology"/>
<comment type="caution">
    <text evidence="5">The sequence shown here is derived from an EMBL/GenBank/DDBJ whole genome shotgun (WGS) entry which is preliminary data.</text>
</comment>
<feature type="transmembrane region" description="Helical" evidence="3">
    <location>
        <begin position="6"/>
        <end position="23"/>
    </location>
</feature>
<keyword evidence="6" id="KW-1185">Reference proteome</keyword>
<dbReference type="PANTHER" id="PTHR12151">
    <property type="entry name" value="ELECTRON TRANSPORT PROTIN SCO1/SENC FAMILY MEMBER"/>
    <property type="match status" value="1"/>
</dbReference>
<evidence type="ECO:0000256" key="2">
    <source>
        <dbReference type="ARBA" id="ARBA00023008"/>
    </source>
</evidence>
<keyword evidence="3" id="KW-1133">Transmembrane helix</keyword>
<dbReference type="EMBL" id="JAVRHZ010000002">
    <property type="protein sequence ID" value="MDT0555218.1"/>
    <property type="molecule type" value="Genomic_DNA"/>
</dbReference>
<sequence>MKYSKYSYVGLGAVIVVFAIIFLPRIVNRITNEEIVDGDRHNLERKSLEKELATIANKTVPKFEFVNQNGDTITNDFYKGKVYVVDFFFTTCPSICPIMTTNMLDVQEAYKEEESFGIASFSIDPTYDTPRILKQYADGYGATHPNWNFLTGDKAKIHSLANAGFNIYAVENPEIDGGFEHQGYFALIDKEGKIRSRVDSNGNPIIYYDGLEKEGIKMLIEDIKKLL</sequence>
<protein>
    <submittedName>
        <fullName evidence="5">SCO family protein</fullName>
    </submittedName>
</protein>
<dbReference type="CDD" id="cd02968">
    <property type="entry name" value="SCO"/>
    <property type="match status" value="1"/>
</dbReference>
<dbReference type="RefSeq" id="WP_311332177.1">
    <property type="nucleotide sequence ID" value="NZ_JAVRHZ010000002.1"/>
</dbReference>
<name>A0ABU2YAK1_9FLAO</name>
<evidence type="ECO:0000259" key="4">
    <source>
        <dbReference type="PROSITE" id="PS51352"/>
    </source>
</evidence>
<dbReference type="InterPro" id="IPR003782">
    <property type="entry name" value="SCO1/SenC"/>
</dbReference>
<dbReference type="Gene3D" id="3.40.30.10">
    <property type="entry name" value="Glutaredoxin"/>
    <property type="match status" value="1"/>
</dbReference>
<organism evidence="5 6">
    <name type="scientific">Patiriisocius hiemis</name>
    <dbReference type="NCBI Taxonomy" id="3075604"/>
    <lineage>
        <taxon>Bacteria</taxon>
        <taxon>Pseudomonadati</taxon>
        <taxon>Bacteroidota</taxon>
        <taxon>Flavobacteriia</taxon>
        <taxon>Flavobacteriales</taxon>
        <taxon>Flavobacteriaceae</taxon>
        <taxon>Patiriisocius</taxon>
    </lineage>
</organism>
<dbReference type="PROSITE" id="PS51352">
    <property type="entry name" value="THIOREDOXIN_2"/>
    <property type="match status" value="1"/>
</dbReference>
<evidence type="ECO:0000256" key="3">
    <source>
        <dbReference type="SAM" id="Phobius"/>
    </source>
</evidence>
<dbReference type="Pfam" id="PF02630">
    <property type="entry name" value="SCO1-SenC"/>
    <property type="match status" value="1"/>
</dbReference>
<dbReference type="Proteomes" id="UP001254488">
    <property type="component" value="Unassembled WGS sequence"/>
</dbReference>
<dbReference type="InterPro" id="IPR036249">
    <property type="entry name" value="Thioredoxin-like_sf"/>
</dbReference>
<evidence type="ECO:0000313" key="5">
    <source>
        <dbReference type="EMBL" id="MDT0555218.1"/>
    </source>
</evidence>
<accession>A0ABU2YAK1</accession>
<keyword evidence="3" id="KW-0472">Membrane</keyword>
<keyword evidence="3" id="KW-0812">Transmembrane</keyword>
<comment type="similarity">
    <text evidence="1">Belongs to the SCO1/2 family.</text>
</comment>